<feature type="domain" description="Penicillin-binding protein transpeptidase" evidence="3">
    <location>
        <begin position="153"/>
        <end position="214"/>
    </location>
</feature>
<dbReference type="Gene3D" id="3.40.710.10">
    <property type="entry name" value="DD-peptidase/beta-lactamase superfamily"/>
    <property type="match status" value="1"/>
</dbReference>
<dbReference type="GO" id="GO:0071555">
    <property type="term" value="P:cell wall organization"/>
    <property type="evidence" value="ECO:0007669"/>
    <property type="project" value="TreeGrafter"/>
</dbReference>
<dbReference type="InterPro" id="IPR036138">
    <property type="entry name" value="PBP_dimer_sf"/>
</dbReference>
<evidence type="ECO:0008006" key="6">
    <source>
        <dbReference type="Google" id="ProtNLM"/>
    </source>
</evidence>
<sequence>YMGIYKFFILKENKRAMYEKLTQDSGFVYIKRKVDKNVSQKVRNLNVEGIGFLPESKRYYPGRNIASHIIGFVGIDNEGLTGIELARDSYLKGKSGELTMEQDLGGRPIPGTQYRLRKPTNGSDLVLTIDKEIQYKAQVELKKAVKKWKASAGWIVVMSSKTGEVYAMANYPTYNLNKFGKTSADLFKNRAISDVYEPGSTMKIVTAAAALEEQLGSVVSVTLDGVADIEHLHVIAFEREVSSGDHVSHVMVGLVRSGHADRHRRYRVIDQKLINLV</sequence>
<dbReference type="InterPro" id="IPR001460">
    <property type="entry name" value="PCN-bd_Tpept"/>
</dbReference>
<dbReference type="Gene3D" id="3.90.1310.10">
    <property type="entry name" value="Penicillin-binding protein 2a (Domain 2)"/>
    <property type="match status" value="1"/>
</dbReference>
<dbReference type="InterPro" id="IPR050515">
    <property type="entry name" value="Beta-lactam/transpept"/>
</dbReference>
<gene>
    <name evidence="5" type="ORF">LCGC14_2777980</name>
</gene>
<proteinExistence type="predicted"/>
<organism evidence="5">
    <name type="scientific">marine sediment metagenome</name>
    <dbReference type="NCBI Taxonomy" id="412755"/>
    <lineage>
        <taxon>unclassified sequences</taxon>
        <taxon>metagenomes</taxon>
        <taxon>ecological metagenomes</taxon>
    </lineage>
</organism>
<dbReference type="SUPFAM" id="SSF56601">
    <property type="entry name" value="beta-lactamase/transpeptidase-like"/>
    <property type="match status" value="1"/>
</dbReference>
<keyword evidence="2" id="KW-0472">Membrane</keyword>
<dbReference type="GO" id="GO:0005886">
    <property type="term" value="C:plasma membrane"/>
    <property type="evidence" value="ECO:0007669"/>
    <property type="project" value="TreeGrafter"/>
</dbReference>
<dbReference type="AlphaFoldDB" id="A0A0F9BKS7"/>
<protein>
    <recommendedName>
        <fullName evidence="6">Penicillin-binding protein transpeptidase domain-containing protein</fullName>
    </recommendedName>
</protein>
<accession>A0A0F9BKS7</accession>
<comment type="caution">
    <text evidence="5">The sequence shown here is derived from an EMBL/GenBank/DDBJ whole genome shotgun (WGS) entry which is preliminary data.</text>
</comment>
<dbReference type="InterPro" id="IPR012338">
    <property type="entry name" value="Beta-lactam/transpept-like"/>
</dbReference>
<evidence type="ECO:0000256" key="2">
    <source>
        <dbReference type="ARBA" id="ARBA00023136"/>
    </source>
</evidence>
<evidence type="ECO:0000313" key="5">
    <source>
        <dbReference type="EMBL" id="KKK84971.1"/>
    </source>
</evidence>
<dbReference type="SUPFAM" id="SSF56519">
    <property type="entry name" value="Penicillin binding protein dimerisation domain"/>
    <property type="match status" value="1"/>
</dbReference>
<evidence type="ECO:0000259" key="3">
    <source>
        <dbReference type="Pfam" id="PF00905"/>
    </source>
</evidence>
<dbReference type="GO" id="GO:0008658">
    <property type="term" value="F:penicillin binding"/>
    <property type="evidence" value="ECO:0007669"/>
    <property type="project" value="InterPro"/>
</dbReference>
<dbReference type="InterPro" id="IPR005311">
    <property type="entry name" value="PBP_dimer"/>
</dbReference>
<dbReference type="PANTHER" id="PTHR30627">
    <property type="entry name" value="PEPTIDOGLYCAN D,D-TRANSPEPTIDASE"/>
    <property type="match status" value="1"/>
</dbReference>
<dbReference type="EMBL" id="LAZR01051521">
    <property type="protein sequence ID" value="KKK84971.1"/>
    <property type="molecule type" value="Genomic_DNA"/>
</dbReference>
<feature type="non-terminal residue" evidence="5">
    <location>
        <position position="1"/>
    </location>
</feature>
<evidence type="ECO:0000259" key="4">
    <source>
        <dbReference type="Pfam" id="PF03717"/>
    </source>
</evidence>
<comment type="subcellular location">
    <subcellularLocation>
        <location evidence="1">Membrane</location>
    </subcellularLocation>
</comment>
<dbReference type="Pfam" id="PF03717">
    <property type="entry name" value="PBP_dimer"/>
    <property type="match status" value="1"/>
</dbReference>
<reference evidence="5" key="1">
    <citation type="journal article" date="2015" name="Nature">
        <title>Complex archaea that bridge the gap between prokaryotes and eukaryotes.</title>
        <authorList>
            <person name="Spang A."/>
            <person name="Saw J.H."/>
            <person name="Jorgensen S.L."/>
            <person name="Zaremba-Niedzwiedzka K."/>
            <person name="Martijn J."/>
            <person name="Lind A.E."/>
            <person name="van Eijk R."/>
            <person name="Schleper C."/>
            <person name="Guy L."/>
            <person name="Ettema T.J."/>
        </authorList>
    </citation>
    <scope>NUCLEOTIDE SEQUENCE</scope>
</reference>
<dbReference type="Pfam" id="PF00905">
    <property type="entry name" value="Transpeptidase"/>
    <property type="match status" value="1"/>
</dbReference>
<name>A0A0F9BKS7_9ZZZZ</name>
<evidence type="ECO:0000256" key="1">
    <source>
        <dbReference type="ARBA" id="ARBA00004370"/>
    </source>
</evidence>
<feature type="domain" description="Penicillin-binding protein dimerisation" evidence="4">
    <location>
        <begin position="24"/>
        <end position="110"/>
    </location>
</feature>
<dbReference type="PANTHER" id="PTHR30627:SF1">
    <property type="entry name" value="PEPTIDOGLYCAN D,D-TRANSPEPTIDASE FTSI"/>
    <property type="match status" value="1"/>
</dbReference>